<feature type="domain" description="Inosine/uridine-preferring nucleoside hydrolase" evidence="3">
    <location>
        <begin position="26"/>
        <end position="327"/>
    </location>
</feature>
<keyword evidence="5" id="KW-1185">Reference proteome</keyword>
<dbReference type="GO" id="GO:0008477">
    <property type="term" value="F:purine nucleosidase activity"/>
    <property type="evidence" value="ECO:0007669"/>
    <property type="project" value="TreeGrafter"/>
</dbReference>
<sequence>MVRDEGFPRPVVAPGPHNGPMSAQPVVLDVDTGIDDACALLLAALHPGLDLVGVTCVGGNAPLPDVVRNTLTVLEAAGRRDVPVAAGAPRPLLEEPVDARHVHGADGMGDLRLTPPTMGLDPRSAVALLRDLIDVHADSGQPLTVVPLAPMTNIALLARTHPETFARIGRIVFMGGGAMVSNATAAAEFNVFHDPEATAIVLDACTEHSVPVTMYGLDVFYAPTVTAQEGAGLRALGTRVGDLAGGLIDFACGRFATDTATIGDAGAVAILLAPEAVRLQRLPVRVELSGTWTRGRTIVDLRDWAGDMEHDPHGPAPAVVDVALELDGTAIAALWLRTVRGEL</sequence>
<dbReference type="GO" id="GO:0006152">
    <property type="term" value="P:purine nucleoside catabolic process"/>
    <property type="evidence" value="ECO:0007669"/>
    <property type="project" value="TreeGrafter"/>
</dbReference>
<keyword evidence="2" id="KW-0326">Glycosidase</keyword>
<dbReference type="AlphaFoldDB" id="N0E520"/>
<accession>N0E520</accession>
<evidence type="ECO:0000256" key="1">
    <source>
        <dbReference type="ARBA" id="ARBA00022801"/>
    </source>
</evidence>
<dbReference type="Gene3D" id="3.90.245.10">
    <property type="entry name" value="Ribonucleoside hydrolase-like"/>
    <property type="match status" value="1"/>
</dbReference>
<comment type="caution">
    <text evidence="4">The sequence shown here is derived from an EMBL/GenBank/DDBJ whole genome shotgun (WGS) entry which is preliminary data.</text>
</comment>
<dbReference type="InterPro" id="IPR023186">
    <property type="entry name" value="IUNH"/>
</dbReference>
<dbReference type="Proteomes" id="UP000013167">
    <property type="component" value="Unassembled WGS sequence"/>
</dbReference>
<evidence type="ECO:0000313" key="5">
    <source>
        <dbReference type="Proteomes" id="UP000013167"/>
    </source>
</evidence>
<dbReference type="InterPro" id="IPR001910">
    <property type="entry name" value="Inosine/uridine_hydrolase_dom"/>
</dbReference>
<dbReference type="STRING" id="1193181.BN10_780012"/>
<dbReference type="Pfam" id="PF01156">
    <property type="entry name" value="IU_nuc_hydro"/>
    <property type="match status" value="1"/>
</dbReference>
<evidence type="ECO:0000259" key="3">
    <source>
        <dbReference type="Pfam" id="PF01156"/>
    </source>
</evidence>
<dbReference type="GO" id="GO:0005829">
    <property type="term" value="C:cytosol"/>
    <property type="evidence" value="ECO:0007669"/>
    <property type="project" value="TreeGrafter"/>
</dbReference>
<keyword evidence="1 4" id="KW-0378">Hydrolase</keyword>
<protein>
    <submittedName>
        <fullName evidence="4">Putative nucleoside hydrolase</fullName>
    </submittedName>
</protein>
<evidence type="ECO:0000256" key="2">
    <source>
        <dbReference type="ARBA" id="ARBA00023295"/>
    </source>
</evidence>
<dbReference type="SUPFAM" id="SSF53590">
    <property type="entry name" value="Nucleoside hydrolase"/>
    <property type="match status" value="1"/>
</dbReference>
<gene>
    <name evidence="4" type="ORF">BN10_780012</name>
</gene>
<organism evidence="4 5">
    <name type="scientific">Phycicoccus elongatus Lp2</name>
    <dbReference type="NCBI Taxonomy" id="1193181"/>
    <lineage>
        <taxon>Bacteria</taxon>
        <taxon>Bacillati</taxon>
        <taxon>Actinomycetota</taxon>
        <taxon>Actinomycetes</taxon>
        <taxon>Micrococcales</taxon>
        <taxon>Intrasporangiaceae</taxon>
        <taxon>Phycicoccus</taxon>
    </lineage>
</organism>
<dbReference type="PANTHER" id="PTHR12304:SF4">
    <property type="entry name" value="URIDINE NUCLEOSIDASE"/>
    <property type="match status" value="1"/>
</dbReference>
<dbReference type="InterPro" id="IPR036452">
    <property type="entry name" value="Ribo_hydro-like"/>
</dbReference>
<evidence type="ECO:0000313" key="4">
    <source>
        <dbReference type="EMBL" id="CCH71075.1"/>
    </source>
</evidence>
<proteinExistence type="predicted"/>
<dbReference type="eggNOG" id="COG1957">
    <property type="taxonomic scope" value="Bacteria"/>
</dbReference>
<dbReference type="PANTHER" id="PTHR12304">
    <property type="entry name" value="INOSINE-URIDINE PREFERRING NUCLEOSIDE HYDROLASE"/>
    <property type="match status" value="1"/>
</dbReference>
<dbReference type="HOGENOM" id="CLU_036838_2_2_11"/>
<name>N0E520_9MICO</name>
<dbReference type="EMBL" id="CAIZ01000150">
    <property type="protein sequence ID" value="CCH71075.1"/>
    <property type="molecule type" value="Genomic_DNA"/>
</dbReference>
<reference evidence="4 5" key="1">
    <citation type="journal article" date="2013" name="ISME J.">
        <title>A metabolic model for members of the genus Tetrasphaera involved in enhanced biological phosphorus removal.</title>
        <authorList>
            <person name="Kristiansen R."/>
            <person name="Nguyen H.T.T."/>
            <person name="Saunders A.M."/>
            <person name="Nielsen J.L."/>
            <person name="Wimmer R."/>
            <person name="Le V.Q."/>
            <person name="McIlroy S.J."/>
            <person name="Petrovski S."/>
            <person name="Seviour R.J."/>
            <person name="Calteau A."/>
            <person name="Nielsen K.L."/>
            <person name="Nielsen P.H."/>
        </authorList>
    </citation>
    <scope>NUCLEOTIDE SEQUENCE [LARGE SCALE GENOMIC DNA]</scope>
    <source>
        <strain evidence="4 5">Lp2</strain>
    </source>
</reference>